<dbReference type="InterPro" id="IPR050410">
    <property type="entry name" value="CCR4/nocturin_mRNA_transcr"/>
</dbReference>
<dbReference type="EMBL" id="NVLK01000101">
    <property type="protein sequence ID" value="PEC18926.1"/>
    <property type="molecule type" value="Genomic_DNA"/>
</dbReference>
<dbReference type="RefSeq" id="WP_097906448.1">
    <property type="nucleotide sequence ID" value="NZ_NVLK01000101.1"/>
</dbReference>
<dbReference type="Gene3D" id="3.60.10.10">
    <property type="entry name" value="Endonuclease/exonuclease/phosphatase"/>
    <property type="match status" value="1"/>
</dbReference>
<proteinExistence type="predicted"/>
<organism evidence="2 3">
    <name type="scientific">Bacillus cereus</name>
    <dbReference type="NCBI Taxonomy" id="1396"/>
    <lineage>
        <taxon>Bacteria</taxon>
        <taxon>Bacillati</taxon>
        <taxon>Bacillota</taxon>
        <taxon>Bacilli</taxon>
        <taxon>Bacillales</taxon>
        <taxon>Bacillaceae</taxon>
        <taxon>Bacillus</taxon>
        <taxon>Bacillus cereus group</taxon>
    </lineage>
</organism>
<dbReference type="CDD" id="cd09083">
    <property type="entry name" value="EEP-1"/>
    <property type="match status" value="1"/>
</dbReference>
<protein>
    <recommendedName>
        <fullName evidence="1">Endonuclease/exonuclease/phosphatase domain-containing protein</fullName>
    </recommendedName>
</protein>
<comment type="caution">
    <text evidence="2">The sequence shown here is derived from an EMBL/GenBank/DDBJ whole genome shotgun (WGS) entry which is preliminary data.</text>
</comment>
<dbReference type="PANTHER" id="PTHR12121">
    <property type="entry name" value="CARBON CATABOLITE REPRESSOR PROTEIN 4"/>
    <property type="match status" value="1"/>
</dbReference>
<dbReference type="AlphaFoldDB" id="A0A2A7HPK4"/>
<sequence length="305" mass="34693">MKKVLKSLFLVVAGLLVFLSGLFLGTLTGFAAENKDQSTVVDVKAMTFNLRYKNNNDPSPHTWDERVPTIKRLIDMENPDIIGTQEVLYTQLQDLENTLPKYNWIGLGREGGNRGEYSAIFYKEKDYTVLEYDHFWLSDTPEVIGSKTWGNNIPRMVTWAKFLDKKSNQQFYFVNTHFDHQSANAREKSAELILEVTKEFDPELPVILTGDFNAGPDSLPHQILTSDGAFDDLWETAETRINEELGTFNGFVDPTGKGPDNRIDWILGKGNLITNEIEIVNYQKNGQFPSDHFPVIADISLTYNK</sequence>
<evidence type="ECO:0000313" key="2">
    <source>
        <dbReference type="EMBL" id="PEC18926.1"/>
    </source>
</evidence>
<gene>
    <name evidence="2" type="ORF">COM96_27975</name>
</gene>
<reference evidence="2 3" key="1">
    <citation type="submission" date="2017-09" db="EMBL/GenBank/DDBJ databases">
        <title>Large-scale bioinformatics analysis of Bacillus genomes uncovers conserved roles of natural products in bacterial physiology.</title>
        <authorList>
            <consortium name="Agbiome Team Llc"/>
            <person name="Bleich R.M."/>
            <person name="Grubbs K.J."/>
            <person name="Santa Maria K.C."/>
            <person name="Allen S.E."/>
            <person name="Farag S."/>
            <person name="Shank E.A."/>
            <person name="Bowers A."/>
        </authorList>
    </citation>
    <scope>NUCLEOTIDE SEQUENCE [LARGE SCALE GENOMIC DNA]</scope>
    <source>
        <strain evidence="2 3">AFS096845</strain>
    </source>
</reference>
<evidence type="ECO:0000313" key="3">
    <source>
        <dbReference type="Proteomes" id="UP000220006"/>
    </source>
</evidence>
<accession>A0A2A7HPK4</accession>
<dbReference type="PANTHER" id="PTHR12121:SF36">
    <property type="entry name" value="ENDONUCLEASE_EXONUCLEASE_PHOSPHATASE DOMAIN-CONTAINING PROTEIN"/>
    <property type="match status" value="1"/>
</dbReference>
<dbReference type="Proteomes" id="UP000220006">
    <property type="component" value="Unassembled WGS sequence"/>
</dbReference>
<dbReference type="Pfam" id="PF03372">
    <property type="entry name" value="Exo_endo_phos"/>
    <property type="match status" value="1"/>
</dbReference>
<dbReference type="GO" id="GO:0000175">
    <property type="term" value="F:3'-5'-RNA exonuclease activity"/>
    <property type="evidence" value="ECO:0007669"/>
    <property type="project" value="TreeGrafter"/>
</dbReference>
<dbReference type="SUPFAM" id="SSF56219">
    <property type="entry name" value="DNase I-like"/>
    <property type="match status" value="1"/>
</dbReference>
<feature type="domain" description="Endonuclease/exonuclease/phosphatase" evidence="1">
    <location>
        <begin position="46"/>
        <end position="292"/>
    </location>
</feature>
<name>A0A2A7HPK4_BACCE</name>
<dbReference type="InterPro" id="IPR005135">
    <property type="entry name" value="Endo/exonuclease/phosphatase"/>
</dbReference>
<evidence type="ECO:0000259" key="1">
    <source>
        <dbReference type="Pfam" id="PF03372"/>
    </source>
</evidence>
<dbReference type="InterPro" id="IPR036691">
    <property type="entry name" value="Endo/exonu/phosph_ase_sf"/>
</dbReference>